<dbReference type="Proteomes" id="UP001611383">
    <property type="component" value="Chromosome"/>
</dbReference>
<proteinExistence type="predicted"/>
<dbReference type="PROSITE" id="PS51257">
    <property type="entry name" value="PROKAR_LIPOPROTEIN"/>
    <property type="match status" value="1"/>
</dbReference>
<feature type="compositionally biased region" description="Basic and acidic residues" evidence="1">
    <location>
        <begin position="52"/>
        <end position="63"/>
    </location>
</feature>
<dbReference type="RefSeq" id="WP_395823400.1">
    <property type="nucleotide sequence ID" value="NZ_CP043494.1"/>
</dbReference>
<protein>
    <recommendedName>
        <fullName evidence="4">Lipoprotein</fullName>
    </recommendedName>
</protein>
<organism evidence="2 3">
    <name type="scientific">Archangium minus</name>
    <dbReference type="NCBI Taxonomy" id="83450"/>
    <lineage>
        <taxon>Bacteria</taxon>
        <taxon>Pseudomonadati</taxon>
        <taxon>Myxococcota</taxon>
        <taxon>Myxococcia</taxon>
        <taxon>Myxococcales</taxon>
        <taxon>Cystobacterineae</taxon>
        <taxon>Archangiaceae</taxon>
        <taxon>Archangium</taxon>
    </lineage>
</organism>
<feature type="compositionally biased region" description="Polar residues" evidence="1">
    <location>
        <begin position="39"/>
        <end position="51"/>
    </location>
</feature>
<feature type="region of interest" description="Disordered" evidence="1">
    <location>
        <begin position="20"/>
        <end position="105"/>
    </location>
</feature>
<keyword evidence="3" id="KW-1185">Reference proteome</keyword>
<reference evidence="2 3" key="1">
    <citation type="submission" date="2019-08" db="EMBL/GenBank/DDBJ databases">
        <title>Archangium and Cystobacter genomes.</title>
        <authorList>
            <person name="Chen I.-C.K."/>
            <person name="Wielgoss S."/>
        </authorList>
    </citation>
    <scope>NUCLEOTIDE SEQUENCE [LARGE SCALE GENOMIC DNA]</scope>
    <source>
        <strain evidence="2 3">Cbm 6</strain>
    </source>
</reference>
<accession>A0ABY9WSY2</accession>
<name>A0ABY9WSY2_9BACT</name>
<feature type="region of interest" description="Disordered" evidence="1">
    <location>
        <begin position="136"/>
        <end position="169"/>
    </location>
</feature>
<dbReference type="EMBL" id="CP043494">
    <property type="protein sequence ID" value="WNG46713.1"/>
    <property type="molecule type" value="Genomic_DNA"/>
</dbReference>
<evidence type="ECO:0000256" key="1">
    <source>
        <dbReference type="SAM" id="MobiDB-lite"/>
    </source>
</evidence>
<sequence>MRKLMIAVAAVAGLGLVTGCQQKSQVQSEREDVAEAQSELGQAQHNVNTEVAETRQDAQKDVNEAQQDLNEEQKDLAQAEQEQAAEQRDEAIGGSGTANSDANVKAEEVKGTIKSASASSLSLIVPDKNNQVMSFQANQQVQVTRDDKPVSLSDLKPGDEVRASYQTDANGQMVLRSIDVTKQSAQHPGKQKK</sequence>
<evidence type="ECO:0008006" key="4">
    <source>
        <dbReference type="Google" id="ProtNLM"/>
    </source>
</evidence>
<evidence type="ECO:0000313" key="3">
    <source>
        <dbReference type="Proteomes" id="UP001611383"/>
    </source>
</evidence>
<evidence type="ECO:0000313" key="2">
    <source>
        <dbReference type="EMBL" id="WNG46713.1"/>
    </source>
</evidence>
<gene>
    <name evidence="2" type="ORF">F0U60_23290</name>
</gene>